<dbReference type="InterPro" id="IPR011990">
    <property type="entry name" value="TPR-like_helical_dom_sf"/>
</dbReference>
<comment type="similarity">
    <text evidence="2">Belongs to the SusD family.</text>
</comment>
<proteinExistence type="inferred from homology"/>
<keyword evidence="4" id="KW-0472">Membrane</keyword>
<keyword evidence="3 6" id="KW-0732">Signal</keyword>
<evidence type="ECO:0000256" key="6">
    <source>
        <dbReference type="SAM" id="SignalP"/>
    </source>
</evidence>
<dbReference type="AlphaFoldDB" id="A0A1Y3YRA1"/>
<protein>
    <submittedName>
        <fullName evidence="9">RagB/SusD family nutrient uptake outer membrane protein</fullName>
    </submittedName>
</protein>
<accession>A0A1Y3YRA1</accession>
<feature type="chain" id="PRO_5012711829" evidence="6">
    <location>
        <begin position="23"/>
        <end position="667"/>
    </location>
</feature>
<organism evidence="9 10">
    <name type="scientific">Bacteroides clarus</name>
    <dbReference type="NCBI Taxonomy" id="626929"/>
    <lineage>
        <taxon>Bacteria</taxon>
        <taxon>Pseudomonadati</taxon>
        <taxon>Bacteroidota</taxon>
        <taxon>Bacteroidia</taxon>
        <taxon>Bacteroidales</taxon>
        <taxon>Bacteroidaceae</taxon>
        <taxon>Bacteroides</taxon>
    </lineage>
</organism>
<comment type="subcellular location">
    <subcellularLocation>
        <location evidence="1">Cell outer membrane</location>
    </subcellularLocation>
</comment>
<evidence type="ECO:0000259" key="7">
    <source>
        <dbReference type="Pfam" id="PF07980"/>
    </source>
</evidence>
<feature type="domain" description="SusD-like N-terminal" evidence="8">
    <location>
        <begin position="20"/>
        <end position="185"/>
    </location>
</feature>
<dbReference type="SUPFAM" id="SSF48452">
    <property type="entry name" value="TPR-like"/>
    <property type="match status" value="1"/>
</dbReference>
<dbReference type="Pfam" id="PF07980">
    <property type="entry name" value="SusD_RagB"/>
    <property type="match status" value="1"/>
</dbReference>
<evidence type="ECO:0000256" key="1">
    <source>
        <dbReference type="ARBA" id="ARBA00004442"/>
    </source>
</evidence>
<feature type="domain" description="RagB/SusD" evidence="7">
    <location>
        <begin position="386"/>
        <end position="667"/>
    </location>
</feature>
<dbReference type="GO" id="GO:0009279">
    <property type="term" value="C:cell outer membrane"/>
    <property type="evidence" value="ECO:0007669"/>
    <property type="project" value="UniProtKB-SubCell"/>
</dbReference>
<evidence type="ECO:0000256" key="4">
    <source>
        <dbReference type="ARBA" id="ARBA00023136"/>
    </source>
</evidence>
<evidence type="ECO:0000313" key="9">
    <source>
        <dbReference type="EMBL" id="OUO00335.1"/>
    </source>
</evidence>
<sequence>MRKIYISVIASILLFASCSDYLDVNSPSTFDKNYVFGSESEIATAVNGMYVPMVSGKGWVGVLLKKMLFNTDVEFSGLSTASNLNERAYVPSTGDIKSYGDIWTGMYDGVNRTNDVIEGIEQSPLFAAADKTKPSRLMHYYGEAKVLRAMYYLELVRNWGDVPYRRTSAGNKDELFIGATDRNTILTDMINDLIEVEPLMLYAEESDRGVEAASREFCQALIARIALQRGGWSLRPDYDNPAAVGAMERSDDWKEYYKIAEEYAGKVISEGKHSLARSFRQVWVDECNWIVPVADDNIFDVPAKVGGSGELAYSWGTYIVSSKNSEGVNASNAPHGYSSGGAKLALTYMLSFDKADLRRDITCEMFRYENSGMSSIVQKPFSELTVGCGKWNRLFMESPLGSTSNKGTGINYTYMRYADVLLMYAEAANENHDGPTAGAKDALKQVRKRAFAQEDHAEKVEAYVDALGTKEDFFNAIVQERAWEFGGEKHRRYDLARWNLYGKTLYNLYFDWIELGKVARTKQYENTTTPFEDPTYNARFDSYPAVAYYKMVPADKTLFPVCVAETMDWYKEGDVNSYDEALPAYPSKNPTGYSRVDMCVQYCTQVKNASPRQWEPSARILHSFYGYINASNAGSVNPETDPVRYLVPIPPDALSSHQGLLKNYYGY</sequence>
<gene>
    <name evidence="9" type="ORF">B5F97_12660</name>
</gene>
<feature type="signal peptide" evidence="6">
    <location>
        <begin position="1"/>
        <end position="22"/>
    </location>
</feature>
<dbReference type="EMBL" id="NFII01000012">
    <property type="protein sequence ID" value="OUO00335.1"/>
    <property type="molecule type" value="Genomic_DNA"/>
</dbReference>
<dbReference type="Pfam" id="PF14322">
    <property type="entry name" value="SusD-like_3"/>
    <property type="match status" value="1"/>
</dbReference>
<dbReference type="Gene3D" id="1.25.40.390">
    <property type="match status" value="1"/>
</dbReference>
<dbReference type="InterPro" id="IPR033985">
    <property type="entry name" value="SusD-like_N"/>
</dbReference>
<evidence type="ECO:0000313" key="10">
    <source>
        <dbReference type="Proteomes" id="UP000195386"/>
    </source>
</evidence>
<dbReference type="RefSeq" id="WP_087426514.1">
    <property type="nucleotide sequence ID" value="NZ_CAMMFP010000008.1"/>
</dbReference>
<name>A0A1Y3YRA1_9BACE</name>
<evidence type="ECO:0000256" key="2">
    <source>
        <dbReference type="ARBA" id="ARBA00006275"/>
    </source>
</evidence>
<evidence type="ECO:0000259" key="8">
    <source>
        <dbReference type="Pfam" id="PF14322"/>
    </source>
</evidence>
<dbReference type="PROSITE" id="PS51257">
    <property type="entry name" value="PROKAR_LIPOPROTEIN"/>
    <property type="match status" value="1"/>
</dbReference>
<keyword evidence="5" id="KW-0998">Cell outer membrane</keyword>
<dbReference type="InterPro" id="IPR012944">
    <property type="entry name" value="SusD_RagB_dom"/>
</dbReference>
<evidence type="ECO:0000256" key="5">
    <source>
        <dbReference type="ARBA" id="ARBA00023237"/>
    </source>
</evidence>
<evidence type="ECO:0000256" key="3">
    <source>
        <dbReference type="ARBA" id="ARBA00022729"/>
    </source>
</evidence>
<comment type="caution">
    <text evidence="9">The sequence shown here is derived from an EMBL/GenBank/DDBJ whole genome shotgun (WGS) entry which is preliminary data.</text>
</comment>
<dbReference type="Proteomes" id="UP000195386">
    <property type="component" value="Unassembled WGS sequence"/>
</dbReference>
<reference evidence="10" key="1">
    <citation type="submission" date="2017-04" db="EMBL/GenBank/DDBJ databases">
        <title>Function of individual gut microbiota members based on whole genome sequencing of pure cultures obtained from chicken caecum.</title>
        <authorList>
            <person name="Medvecky M."/>
            <person name="Cejkova D."/>
            <person name="Polansky O."/>
            <person name="Karasova D."/>
            <person name="Kubasova T."/>
            <person name="Cizek A."/>
            <person name="Rychlik I."/>
        </authorList>
    </citation>
    <scope>NUCLEOTIDE SEQUENCE [LARGE SCALE GENOMIC DNA]</scope>
    <source>
        <strain evidence="10">An43</strain>
    </source>
</reference>